<feature type="transmembrane region" description="Helical" evidence="8">
    <location>
        <begin position="308"/>
        <end position="329"/>
    </location>
</feature>
<evidence type="ECO:0000256" key="3">
    <source>
        <dbReference type="ARBA" id="ARBA00022475"/>
    </source>
</evidence>
<accession>A0A1G2PQR2</accession>
<name>A0A1G2PQR2_9BACT</name>
<proteinExistence type="predicted"/>
<feature type="transmembrane region" description="Helical" evidence="8">
    <location>
        <begin position="173"/>
        <end position="190"/>
    </location>
</feature>
<keyword evidence="5 8" id="KW-0812">Transmembrane</keyword>
<dbReference type="Pfam" id="PF03222">
    <property type="entry name" value="Trp_Tyr_perm"/>
    <property type="match status" value="1"/>
</dbReference>
<comment type="subcellular location">
    <subcellularLocation>
        <location evidence="1">Cell inner membrane</location>
        <topology evidence="1">Multi-pass membrane protein</topology>
    </subcellularLocation>
</comment>
<evidence type="ECO:0000256" key="4">
    <source>
        <dbReference type="ARBA" id="ARBA00022519"/>
    </source>
</evidence>
<feature type="transmembrane region" description="Helical" evidence="8">
    <location>
        <begin position="134"/>
        <end position="153"/>
    </location>
</feature>
<evidence type="ECO:0000313" key="9">
    <source>
        <dbReference type="EMBL" id="OHA50643.1"/>
    </source>
</evidence>
<evidence type="ECO:0000256" key="8">
    <source>
        <dbReference type="SAM" id="Phobius"/>
    </source>
</evidence>
<feature type="transmembrane region" description="Helical" evidence="8">
    <location>
        <begin position="211"/>
        <end position="231"/>
    </location>
</feature>
<organism evidence="9 10">
    <name type="scientific">Candidatus Terrybacteria bacterium RIFCSPHIGHO2_02_41_19</name>
    <dbReference type="NCBI Taxonomy" id="1802364"/>
    <lineage>
        <taxon>Bacteria</taxon>
        <taxon>Candidatus Terryibacteriota</taxon>
    </lineage>
</organism>
<gene>
    <name evidence="9" type="ORF">A2W59_01535</name>
</gene>
<dbReference type="Gene3D" id="1.20.1740.10">
    <property type="entry name" value="Amino acid/polyamine transporter I"/>
    <property type="match status" value="1"/>
</dbReference>
<sequence length="384" mass="42998">MMAGLIIGAGVFALPYAFAQAGVFWGTVHLVVSLVVVYLLHQWYGEVSFYTKGRHRFVGYVEMYLGKKAKFFSMITTLGSYYFSLLIYAIMGGIFLANFTSLFNGHTVEFMTLLFFACGGLMALFKVSRIAEINFYLTVPIVGFIVYLLFFSFPHIKTENFFSDGNWLMNKNWFLPYGVWLFSLTGFSAIPPTRDIFFNSSIKSFKRVVSISLFLAVAVYAIFIFSILGVSGQFTTVDALSGIKTVMGAKVMAIGSIIGFLAVFTSFIALAVDMKSMFRYDYKIHKFPAWLLVVVPPVIIYLKDIGGFINILAVTGSVGMGILGIFIILMRHKIVKILKIGDKEDLVAEIESKEIKIRKKLEIVILVGIISAVLYDIWNIVSKL</sequence>
<evidence type="ECO:0000313" key="10">
    <source>
        <dbReference type="Proteomes" id="UP000178646"/>
    </source>
</evidence>
<keyword evidence="2" id="KW-0813">Transport</keyword>
<evidence type="ECO:0008006" key="11">
    <source>
        <dbReference type="Google" id="ProtNLM"/>
    </source>
</evidence>
<evidence type="ECO:0000256" key="7">
    <source>
        <dbReference type="ARBA" id="ARBA00023136"/>
    </source>
</evidence>
<feature type="transmembrane region" description="Helical" evidence="8">
    <location>
        <begin position="71"/>
        <end position="96"/>
    </location>
</feature>
<comment type="caution">
    <text evidence="9">The sequence shown here is derived from an EMBL/GenBank/DDBJ whole genome shotgun (WGS) entry which is preliminary data.</text>
</comment>
<evidence type="ECO:0000256" key="5">
    <source>
        <dbReference type="ARBA" id="ARBA00022692"/>
    </source>
</evidence>
<keyword evidence="7 8" id="KW-0472">Membrane</keyword>
<protein>
    <recommendedName>
        <fullName evidence="11">Amino acid transporter transmembrane domain-containing protein</fullName>
    </recommendedName>
</protein>
<dbReference type="EMBL" id="MHSU01000012">
    <property type="protein sequence ID" value="OHA50643.1"/>
    <property type="molecule type" value="Genomic_DNA"/>
</dbReference>
<keyword evidence="6 8" id="KW-1133">Transmembrane helix</keyword>
<feature type="transmembrane region" description="Helical" evidence="8">
    <location>
        <begin position="251"/>
        <end position="272"/>
    </location>
</feature>
<reference evidence="9 10" key="1">
    <citation type="journal article" date="2016" name="Nat. Commun.">
        <title>Thousands of microbial genomes shed light on interconnected biogeochemical processes in an aquifer system.</title>
        <authorList>
            <person name="Anantharaman K."/>
            <person name="Brown C.T."/>
            <person name="Hug L.A."/>
            <person name="Sharon I."/>
            <person name="Castelle C.J."/>
            <person name="Probst A.J."/>
            <person name="Thomas B.C."/>
            <person name="Singh A."/>
            <person name="Wilkins M.J."/>
            <person name="Karaoz U."/>
            <person name="Brodie E.L."/>
            <person name="Williams K.H."/>
            <person name="Hubbard S.S."/>
            <person name="Banfield J.F."/>
        </authorList>
    </citation>
    <scope>NUCLEOTIDE SEQUENCE [LARGE SCALE GENOMIC DNA]</scope>
</reference>
<evidence type="ECO:0000256" key="1">
    <source>
        <dbReference type="ARBA" id="ARBA00004429"/>
    </source>
</evidence>
<dbReference type="GO" id="GO:0005886">
    <property type="term" value="C:plasma membrane"/>
    <property type="evidence" value="ECO:0007669"/>
    <property type="project" value="UniProtKB-SubCell"/>
</dbReference>
<dbReference type="GO" id="GO:0003333">
    <property type="term" value="P:amino acid transmembrane transport"/>
    <property type="evidence" value="ECO:0007669"/>
    <property type="project" value="InterPro"/>
</dbReference>
<keyword evidence="3" id="KW-1003">Cell membrane</keyword>
<feature type="transmembrane region" description="Helical" evidence="8">
    <location>
        <begin position="363"/>
        <end position="381"/>
    </location>
</feature>
<dbReference type="Proteomes" id="UP000178646">
    <property type="component" value="Unassembled WGS sequence"/>
</dbReference>
<evidence type="ECO:0000256" key="6">
    <source>
        <dbReference type="ARBA" id="ARBA00022989"/>
    </source>
</evidence>
<feature type="transmembrane region" description="Helical" evidence="8">
    <location>
        <begin position="284"/>
        <end position="302"/>
    </location>
</feature>
<dbReference type="AlphaFoldDB" id="A0A1G2PQR2"/>
<evidence type="ECO:0000256" key="2">
    <source>
        <dbReference type="ARBA" id="ARBA00022448"/>
    </source>
</evidence>
<keyword evidence="4" id="KW-0997">Cell inner membrane</keyword>
<dbReference type="InterPro" id="IPR018227">
    <property type="entry name" value="Amino_acid_transport_2"/>
</dbReference>
<feature type="transmembrane region" description="Helical" evidence="8">
    <location>
        <begin position="108"/>
        <end position="127"/>
    </location>
</feature>
<feature type="transmembrane region" description="Helical" evidence="8">
    <location>
        <begin position="29"/>
        <end position="50"/>
    </location>
</feature>